<comment type="caution">
    <text evidence="7">The sequence shown here is derived from an EMBL/GenBank/DDBJ whole genome shotgun (WGS) entry which is preliminary data.</text>
</comment>
<comment type="similarity">
    <text evidence="2">Belongs to the FUN14 family.</text>
</comment>
<evidence type="ECO:0000256" key="5">
    <source>
        <dbReference type="ARBA" id="ARBA00023136"/>
    </source>
</evidence>
<feature type="transmembrane region" description="Helical" evidence="6">
    <location>
        <begin position="124"/>
        <end position="145"/>
    </location>
</feature>
<protein>
    <submittedName>
        <fullName evidence="7">FUN14 family-domain-containing protein</fullName>
    </submittedName>
</protein>
<keyword evidence="5 6" id="KW-0472">Membrane</keyword>
<evidence type="ECO:0000256" key="4">
    <source>
        <dbReference type="ARBA" id="ARBA00022989"/>
    </source>
</evidence>
<sequence>MLHQLARRPLLATARANVHSFKPRFNVVQSRPFTLVNKPVNNRVSVSKAIGALGLGLGLSVFARPSIHCEGTGPASPPIVTEGQSSPPNPVAAPPPSIINVYELSFGTVAGICAGIFIKKGAKIVAFFVGGVFVLLQYFGSLGFLKVDWARVGSHFEHRFYATDPKTGSKAPPTIYVVWKSLVDFLTADFQPRASFMAGLVLGLRVG</sequence>
<keyword evidence="4 6" id="KW-1133">Transmembrane helix</keyword>
<evidence type="ECO:0000256" key="2">
    <source>
        <dbReference type="ARBA" id="ARBA00009160"/>
    </source>
</evidence>
<dbReference type="InterPro" id="IPR007014">
    <property type="entry name" value="FUN14"/>
</dbReference>
<proteinExistence type="inferred from homology"/>
<keyword evidence="3 6" id="KW-0812">Transmembrane</keyword>
<evidence type="ECO:0000313" key="8">
    <source>
        <dbReference type="Proteomes" id="UP001221142"/>
    </source>
</evidence>
<dbReference type="AlphaFoldDB" id="A0AAD7BWP4"/>
<dbReference type="Pfam" id="PF04930">
    <property type="entry name" value="FUN14"/>
    <property type="match status" value="1"/>
</dbReference>
<accession>A0AAD7BWP4</accession>
<gene>
    <name evidence="7" type="ORF">FB45DRAFT_831705</name>
</gene>
<dbReference type="GO" id="GO:0016020">
    <property type="term" value="C:membrane"/>
    <property type="evidence" value="ECO:0007669"/>
    <property type="project" value="UniProtKB-SubCell"/>
</dbReference>
<dbReference type="PANTHER" id="PTHR21346:SF10">
    <property type="entry name" value="TRANSMEMBRANE PROTEIN"/>
    <property type="match status" value="1"/>
</dbReference>
<evidence type="ECO:0000256" key="1">
    <source>
        <dbReference type="ARBA" id="ARBA00004370"/>
    </source>
</evidence>
<organism evidence="7 8">
    <name type="scientific">Roridomyces roridus</name>
    <dbReference type="NCBI Taxonomy" id="1738132"/>
    <lineage>
        <taxon>Eukaryota</taxon>
        <taxon>Fungi</taxon>
        <taxon>Dikarya</taxon>
        <taxon>Basidiomycota</taxon>
        <taxon>Agaricomycotina</taxon>
        <taxon>Agaricomycetes</taxon>
        <taxon>Agaricomycetidae</taxon>
        <taxon>Agaricales</taxon>
        <taxon>Marasmiineae</taxon>
        <taxon>Mycenaceae</taxon>
        <taxon>Roridomyces</taxon>
    </lineage>
</organism>
<dbReference type="PANTHER" id="PTHR21346">
    <property type="entry name" value="FUN14 DOMAIN CONTAINING"/>
    <property type="match status" value="1"/>
</dbReference>
<reference evidence="7" key="1">
    <citation type="submission" date="2023-03" db="EMBL/GenBank/DDBJ databases">
        <title>Massive genome expansion in bonnet fungi (Mycena s.s.) driven by repeated elements and novel gene families across ecological guilds.</title>
        <authorList>
            <consortium name="Lawrence Berkeley National Laboratory"/>
            <person name="Harder C.B."/>
            <person name="Miyauchi S."/>
            <person name="Viragh M."/>
            <person name="Kuo A."/>
            <person name="Thoen E."/>
            <person name="Andreopoulos B."/>
            <person name="Lu D."/>
            <person name="Skrede I."/>
            <person name="Drula E."/>
            <person name="Henrissat B."/>
            <person name="Morin E."/>
            <person name="Kohler A."/>
            <person name="Barry K."/>
            <person name="LaButti K."/>
            <person name="Morin E."/>
            <person name="Salamov A."/>
            <person name="Lipzen A."/>
            <person name="Mereny Z."/>
            <person name="Hegedus B."/>
            <person name="Baldrian P."/>
            <person name="Stursova M."/>
            <person name="Weitz H."/>
            <person name="Taylor A."/>
            <person name="Grigoriev I.V."/>
            <person name="Nagy L.G."/>
            <person name="Martin F."/>
            <person name="Kauserud H."/>
        </authorList>
    </citation>
    <scope>NUCLEOTIDE SEQUENCE</scope>
    <source>
        <strain evidence="7">9284</strain>
    </source>
</reference>
<evidence type="ECO:0000256" key="3">
    <source>
        <dbReference type="ARBA" id="ARBA00022692"/>
    </source>
</evidence>
<comment type="subcellular location">
    <subcellularLocation>
        <location evidence="1">Membrane</location>
    </subcellularLocation>
</comment>
<name>A0AAD7BWP4_9AGAR</name>
<evidence type="ECO:0000256" key="6">
    <source>
        <dbReference type="SAM" id="Phobius"/>
    </source>
</evidence>
<keyword evidence="8" id="KW-1185">Reference proteome</keyword>
<dbReference type="EMBL" id="JARKIF010000008">
    <property type="protein sequence ID" value="KAJ7632517.1"/>
    <property type="molecule type" value="Genomic_DNA"/>
</dbReference>
<dbReference type="Proteomes" id="UP001221142">
    <property type="component" value="Unassembled WGS sequence"/>
</dbReference>
<evidence type="ECO:0000313" key="7">
    <source>
        <dbReference type="EMBL" id="KAJ7632517.1"/>
    </source>
</evidence>